<evidence type="ECO:0000256" key="1">
    <source>
        <dbReference type="SAM" id="Phobius"/>
    </source>
</evidence>
<evidence type="ECO:0000313" key="4">
    <source>
        <dbReference type="Proteomes" id="UP001497497"/>
    </source>
</evidence>
<keyword evidence="2" id="KW-0732">Signal</keyword>
<keyword evidence="4" id="KW-1185">Reference proteome</keyword>
<feature type="signal peptide" evidence="2">
    <location>
        <begin position="1"/>
        <end position="20"/>
    </location>
</feature>
<comment type="caution">
    <text evidence="3">The sequence shown here is derived from an EMBL/GenBank/DDBJ whole genome shotgun (WGS) entry which is preliminary data.</text>
</comment>
<dbReference type="Proteomes" id="UP001497497">
    <property type="component" value="Unassembled WGS sequence"/>
</dbReference>
<protein>
    <recommendedName>
        <fullName evidence="5">Ig-like domain-containing protein</fullName>
    </recommendedName>
</protein>
<feature type="transmembrane region" description="Helical" evidence="1">
    <location>
        <begin position="539"/>
        <end position="563"/>
    </location>
</feature>
<evidence type="ECO:0008006" key="5">
    <source>
        <dbReference type="Google" id="ProtNLM"/>
    </source>
</evidence>
<keyword evidence="1" id="KW-1133">Transmembrane helix</keyword>
<reference evidence="3 4" key="1">
    <citation type="submission" date="2024-04" db="EMBL/GenBank/DDBJ databases">
        <authorList>
            <consortium name="Genoscope - CEA"/>
            <person name="William W."/>
        </authorList>
    </citation>
    <scope>NUCLEOTIDE SEQUENCE [LARGE SCALE GENOMIC DNA]</scope>
</reference>
<accession>A0AAV2INK1</accession>
<keyword evidence="1" id="KW-0812">Transmembrane</keyword>
<feature type="chain" id="PRO_5043528052" description="Ig-like domain-containing protein" evidence="2">
    <location>
        <begin position="21"/>
        <end position="573"/>
    </location>
</feature>
<organism evidence="3 4">
    <name type="scientific">Lymnaea stagnalis</name>
    <name type="common">Great pond snail</name>
    <name type="synonym">Helix stagnalis</name>
    <dbReference type="NCBI Taxonomy" id="6523"/>
    <lineage>
        <taxon>Eukaryota</taxon>
        <taxon>Metazoa</taxon>
        <taxon>Spiralia</taxon>
        <taxon>Lophotrochozoa</taxon>
        <taxon>Mollusca</taxon>
        <taxon>Gastropoda</taxon>
        <taxon>Heterobranchia</taxon>
        <taxon>Euthyneura</taxon>
        <taxon>Panpulmonata</taxon>
        <taxon>Hygrophila</taxon>
        <taxon>Lymnaeoidea</taxon>
        <taxon>Lymnaeidae</taxon>
        <taxon>Lymnaea</taxon>
    </lineage>
</organism>
<evidence type="ECO:0000313" key="3">
    <source>
        <dbReference type="EMBL" id="CAL1546529.1"/>
    </source>
</evidence>
<evidence type="ECO:0000256" key="2">
    <source>
        <dbReference type="SAM" id="SignalP"/>
    </source>
</evidence>
<dbReference type="AlphaFoldDB" id="A0AAV2INK1"/>
<gene>
    <name evidence="3" type="ORF">GSLYS_00019906001</name>
</gene>
<dbReference type="EMBL" id="CAXITT010000824">
    <property type="protein sequence ID" value="CAL1546529.1"/>
    <property type="molecule type" value="Genomic_DNA"/>
</dbReference>
<name>A0AAV2INK1_LYMST</name>
<proteinExistence type="predicted"/>
<keyword evidence="1" id="KW-0472">Membrane</keyword>
<sequence length="573" mass="64583">MVLHILRLLSLLTIVDVSLSQWSMDGKTQTFKFATNNYGYGNNIKWIFQNGDRDIVLFLCSSEEWLRCDASDERTLNLYSANITSNSSSYISVFTIKNVTISLHNTLWFCDAESNENNSFHEKSRFYLQVVAAAESPSCAEIKLLNESNIQIYCWTNKVFPGSMCLFQDKINISSEHELKQVHISYTQEQNLTTLYYKTTCTLVVSAAILGPGTHMFRVVMYPNITSEITEDMKSTSEYTSTIFLGYPRAHLETDCEVQDYIMENKQSNCTCSDISKSCLPTQINWLKNDLIILEKGTLVFTAKRKESFRCIISNHLNWTDAVDFKPNISYPPDTVSVNITKQVFDLCNDTNIVISGTCFVSESNPEPSITVNINNSSTDITSSKYEREYVFNKTMANAGIYNISCLATSKKYSKIISSITSVTVKGPSGIPHIFKNENGENKSQLNNVTQSKRETITCQSKGGYPILKNISLICGTEETRATNQEQVSMALNISNIATRMCECIVWQESKCLQNTSTVQFQFVFSEIQTGNDQDFKKIYLGVGVAAGSLLVIMVIMVIISNLHQVHLRKNSR</sequence>